<keyword evidence="3" id="KW-1185">Reference proteome</keyword>
<gene>
    <name evidence="2" type="ORF">KUCA_T00002647001</name>
</gene>
<proteinExistence type="predicted"/>
<organism evidence="2 3">
    <name type="scientific">Kuraishia capsulata CBS 1993</name>
    <dbReference type="NCBI Taxonomy" id="1382522"/>
    <lineage>
        <taxon>Eukaryota</taxon>
        <taxon>Fungi</taxon>
        <taxon>Dikarya</taxon>
        <taxon>Ascomycota</taxon>
        <taxon>Saccharomycotina</taxon>
        <taxon>Pichiomycetes</taxon>
        <taxon>Pichiales</taxon>
        <taxon>Pichiaceae</taxon>
        <taxon>Kuraishia</taxon>
    </lineage>
</organism>
<evidence type="ECO:0000256" key="1">
    <source>
        <dbReference type="SAM" id="MobiDB-lite"/>
    </source>
</evidence>
<dbReference type="PANTHER" id="PTHR47260:SF1">
    <property type="entry name" value="UPF0644 PROTEIN PB2B4.06"/>
    <property type="match status" value="1"/>
</dbReference>
<dbReference type="InterPro" id="IPR029069">
    <property type="entry name" value="HotDog_dom_sf"/>
</dbReference>
<evidence type="ECO:0000313" key="3">
    <source>
        <dbReference type="Proteomes" id="UP000019384"/>
    </source>
</evidence>
<reference evidence="2" key="1">
    <citation type="submission" date="2013-12" db="EMBL/GenBank/DDBJ databases">
        <authorList>
            <person name="Genoscope - CEA"/>
        </authorList>
    </citation>
    <scope>NUCLEOTIDE SEQUENCE</scope>
    <source>
        <strain evidence="2">CBS 1993</strain>
    </source>
</reference>
<dbReference type="InterPro" id="IPR052061">
    <property type="entry name" value="PTE-AB_protein"/>
</dbReference>
<dbReference type="EMBL" id="HG793127">
    <property type="protein sequence ID" value="CDK26673.1"/>
    <property type="molecule type" value="Genomic_DNA"/>
</dbReference>
<dbReference type="PANTHER" id="PTHR47260">
    <property type="entry name" value="UPF0644 PROTEIN PB2B4.06"/>
    <property type="match status" value="1"/>
</dbReference>
<dbReference type="RefSeq" id="XP_022458673.1">
    <property type="nucleotide sequence ID" value="XM_022602916.1"/>
</dbReference>
<evidence type="ECO:0000313" key="2">
    <source>
        <dbReference type="EMBL" id="CDK26673.1"/>
    </source>
</evidence>
<dbReference type="OrthoDB" id="506431at2759"/>
<dbReference type="GeneID" id="34520061"/>
<dbReference type="Gene3D" id="3.10.129.10">
    <property type="entry name" value="Hotdog Thioesterase"/>
    <property type="match status" value="1"/>
</dbReference>
<name>W6MKU2_9ASCO</name>
<feature type="region of interest" description="Disordered" evidence="1">
    <location>
        <begin position="81"/>
        <end position="103"/>
    </location>
</feature>
<accession>W6MKU2</accession>
<dbReference type="AlphaFoldDB" id="W6MKU2"/>
<dbReference type="Proteomes" id="UP000019384">
    <property type="component" value="Unassembled WGS sequence"/>
</dbReference>
<evidence type="ECO:0008006" key="4">
    <source>
        <dbReference type="Google" id="ProtNLM"/>
    </source>
</evidence>
<protein>
    <recommendedName>
        <fullName evidence="4">Thioesterase domain-containing protein</fullName>
    </recommendedName>
</protein>
<dbReference type="SUPFAM" id="SSF54637">
    <property type="entry name" value="Thioesterase/thiol ester dehydrase-isomerase"/>
    <property type="match status" value="1"/>
</dbReference>
<dbReference type="HOGENOM" id="CLU_780898_0_0_1"/>
<dbReference type="STRING" id="1382522.W6MKU2"/>
<sequence length="355" mass="40257">MRVLLEFRSGLMTGRLLAPRTGSITLLALRRLSQTSRRLAQPYDDKPSLDKIMKKYEAQFEIAKSVHERRKLSSQLDKEIADIRDASSTPPPSDASKTESKYKSSKGKKRKFKTLKVAIWGFLIGAAFSKFVPAYTLYDKYVLGTLPTDPISTEEYITALENQLQNLDVVKQLYQDPRYLSFRAWENLEANSLKETMVNSTLATPGGFAVEPLIFLDPISKESVTIMHVGRRLCGYPMLVHGGILATILDENLKRCSLTEFKQRYPTETARMSFRDERSYANIHAENLTLQYRFPTLANRFIVIRAKCVGATEDSVEVQGLITTTKGRPLVKGTSTLTMNVKSKPESTRNGWFWH</sequence>
<reference evidence="2" key="2">
    <citation type="submission" date="2014-02" db="EMBL/GenBank/DDBJ databases">
        <title>Complete DNA sequence of /Kuraishia capsulata/ illustrates novel genomic features among budding yeasts (/Saccharomycotina/).</title>
        <authorList>
            <person name="Morales L."/>
            <person name="Noel B."/>
            <person name="Porcel B."/>
            <person name="Marcet-Houben M."/>
            <person name="Hullo M-F."/>
            <person name="Sacerdot C."/>
            <person name="Tekaia F."/>
            <person name="Leh-Louis V."/>
            <person name="Despons L."/>
            <person name="Khanna V."/>
            <person name="Aury J-M."/>
            <person name="Barbe V."/>
            <person name="Couloux A."/>
            <person name="Labadie K."/>
            <person name="Pelletier E."/>
            <person name="Souciet J-L."/>
            <person name="Boekhout T."/>
            <person name="Gabaldon T."/>
            <person name="Wincker P."/>
            <person name="Dujon B."/>
        </authorList>
    </citation>
    <scope>NUCLEOTIDE SEQUENCE</scope>
    <source>
        <strain evidence="2">CBS 1993</strain>
    </source>
</reference>